<evidence type="ECO:0000313" key="3">
    <source>
        <dbReference type="EMBL" id="GMR62832.1"/>
    </source>
</evidence>
<organism evidence="3 4">
    <name type="scientific">Pristionchus mayeri</name>
    <dbReference type="NCBI Taxonomy" id="1317129"/>
    <lineage>
        <taxon>Eukaryota</taxon>
        <taxon>Metazoa</taxon>
        <taxon>Ecdysozoa</taxon>
        <taxon>Nematoda</taxon>
        <taxon>Chromadorea</taxon>
        <taxon>Rhabditida</taxon>
        <taxon>Rhabditina</taxon>
        <taxon>Diplogasteromorpha</taxon>
        <taxon>Diplogasteroidea</taxon>
        <taxon>Neodiplogasteridae</taxon>
        <taxon>Pristionchus</taxon>
    </lineage>
</organism>
<proteinExistence type="inferred from homology"/>
<evidence type="ECO:0008006" key="5">
    <source>
        <dbReference type="Google" id="ProtNLM"/>
    </source>
</evidence>
<keyword evidence="2" id="KW-1133">Transmembrane helix</keyword>
<comment type="similarity">
    <text evidence="1">Belongs to the nematode receptor-like protein sre family.</text>
</comment>
<evidence type="ECO:0000256" key="1">
    <source>
        <dbReference type="ARBA" id="ARBA00006803"/>
    </source>
</evidence>
<comment type="caution">
    <text evidence="3">The sequence shown here is derived from an EMBL/GenBank/DDBJ whole genome shotgun (WGS) entry which is preliminary data.</text>
</comment>
<name>A0AAN5IDY9_9BILA</name>
<keyword evidence="2" id="KW-0472">Membrane</keyword>
<dbReference type="EMBL" id="BTRK01000006">
    <property type="protein sequence ID" value="GMR62832.1"/>
    <property type="molecule type" value="Genomic_DNA"/>
</dbReference>
<sequence>LEHSGGARAARTCVSVLFCCAIVALVATIFYLICARRRQNSTKKRRFELARHSLSGQYQMAENERCDRFIAIYIPFQDFSFLFSSFVGALLVFQVERKDPRKYLLFVSLLYLTIAPRVMISMLIPLTRHPALLKQFKKILRRRRHSEAPDRYALSHSASKHAGVHSASGKPLTFTTEEEAALYFENYATAWGRS</sequence>
<accession>A0AAN5IDY9</accession>
<keyword evidence="4" id="KW-1185">Reference proteome</keyword>
<dbReference type="Proteomes" id="UP001328107">
    <property type="component" value="Unassembled WGS sequence"/>
</dbReference>
<dbReference type="PANTHER" id="PTHR47518:SF9">
    <property type="entry name" value="SERPENTINE RECEPTOR, CLASS T"/>
    <property type="match status" value="1"/>
</dbReference>
<dbReference type="PANTHER" id="PTHR47518">
    <property type="entry name" value="SERPENTINE RECEPTOR CLASS EPSILON-13-RELATED"/>
    <property type="match status" value="1"/>
</dbReference>
<feature type="non-terminal residue" evidence="3">
    <location>
        <position position="1"/>
    </location>
</feature>
<reference evidence="4" key="1">
    <citation type="submission" date="2022-10" db="EMBL/GenBank/DDBJ databases">
        <title>Genome assembly of Pristionchus species.</title>
        <authorList>
            <person name="Yoshida K."/>
            <person name="Sommer R.J."/>
        </authorList>
    </citation>
    <scope>NUCLEOTIDE SEQUENCE [LARGE SCALE GENOMIC DNA]</scope>
    <source>
        <strain evidence="4">RS5460</strain>
    </source>
</reference>
<dbReference type="InterPro" id="IPR004151">
    <property type="entry name" value="7TM_GPCR_serpentine_rcpt_Sre"/>
</dbReference>
<keyword evidence="2" id="KW-0812">Transmembrane</keyword>
<dbReference type="InterPro" id="IPR052854">
    <property type="entry name" value="Serpentine_rcpt_epsilon"/>
</dbReference>
<gene>
    <name evidence="3" type="ORF">PMAYCL1PPCAC_33027</name>
</gene>
<dbReference type="AlphaFoldDB" id="A0AAN5IDY9"/>
<feature type="transmembrane region" description="Helical" evidence="2">
    <location>
        <begin position="14"/>
        <end position="35"/>
    </location>
</feature>
<feature type="transmembrane region" description="Helical" evidence="2">
    <location>
        <begin position="70"/>
        <end position="91"/>
    </location>
</feature>
<protein>
    <recommendedName>
        <fullName evidence="5">G protein-coupled receptor</fullName>
    </recommendedName>
</protein>
<dbReference type="GO" id="GO:0016020">
    <property type="term" value="C:membrane"/>
    <property type="evidence" value="ECO:0007669"/>
    <property type="project" value="InterPro"/>
</dbReference>
<dbReference type="Pfam" id="PF03125">
    <property type="entry name" value="Sre"/>
    <property type="match status" value="1"/>
</dbReference>
<feature type="transmembrane region" description="Helical" evidence="2">
    <location>
        <begin position="103"/>
        <end position="126"/>
    </location>
</feature>
<evidence type="ECO:0000256" key="2">
    <source>
        <dbReference type="SAM" id="Phobius"/>
    </source>
</evidence>
<evidence type="ECO:0000313" key="4">
    <source>
        <dbReference type="Proteomes" id="UP001328107"/>
    </source>
</evidence>
<dbReference type="GO" id="GO:0007606">
    <property type="term" value="P:sensory perception of chemical stimulus"/>
    <property type="evidence" value="ECO:0007669"/>
    <property type="project" value="InterPro"/>
</dbReference>
<feature type="non-terminal residue" evidence="3">
    <location>
        <position position="194"/>
    </location>
</feature>